<dbReference type="OrthoDB" id="9812192at2"/>
<proteinExistence type="predicted"/>
<name>A0A3G8LYR9_9GAMM</name>
<dbReference type="AlphaFoldDB" id="A0A3G8LYR9"/>
<dbReference type="InterPro" id="IPR011008">
    <property type="entry name" value="Dimeric_a/b-barrel"/>
</dbReference>
<evidence type="ECO:0000313" key="3">
    <source>
        <dbReference type="Proteomes" id="UP000278035"/>
    </source>
</evidence>
<evidence type="ECO:0000313" key="2">
    <source>
        <dbReference type="EMBL" id="AZG74839.1"/>
    </source>
</evidence>
<dbReference type="EMBL" id="CP034015">
    <property type="protein sequence ID" value="AZG74839.1"/>
    <property type="molecule type" value="Genomic_DNA"/>
</dbReference>
<keyword evidence="2" id="KW-0560">Oxidoreductase</keyword>
<dbReference type="RefSeq" id="WP_124732316.1">
    <property type="nucleotide sequence ID" value="NZ_CBCSKC010000066.1"/>
</dbReference>
<dbReference type="KEGG" id="slj:EGC82_20050"/>
<reference evidence="3" key="1">
    <citation type="submission" date="2018-11" db="EMBL/GenBank/DDBJ databases">
        <title>Shewanella sp. M2.</title>
        <authorList>
            <person name="Hwang Y.J."/>
            <person name="Hwang C.Y."/>
        </authorList>
    </citation>
    <scope>NUCLEOTIDE SEQUENCE [LARGE SCALE GENOMIC DNA]</scope>
    <source>
        <strain evidence="3">LMG 19866</strain>
    </source>
</reference>
<protein>
    <submittedName>
        <fullName evidence="2">Antibiotic biosynthesis monooxygenase</fullName>
    </submittedName>
</protein>
<dbReference type="Gene3D" id="3.30.70.100">
    <property type="match status" value="1"/>
</dbReference>
<dbReference type="Pfam" id="PF03992">
    <property type="entry name" value="ABM"/>
    <property type="match status" value="1"/>
</dbReference>
<gene>
    <name evidence="2" type="ORF">EGC82_20050</name>
</gene>
<dbReference type="PANTHER" id="PTHR33336">
    <property type="entry name" value="QUINOL MONOOXYGENASE YGIN-RELATED"/>
    <property type="match status" value="1"/>
</dbReference>
<dbReference type="InterPro" id="IPR007138">
    <property type="entry name" value="ABM_dom"/>
</dbReference>
<dbReference type="SUPFAM" id="SSF54909">
    <property type="entry name" value="Dimeric alpha+beta barrel"/>
    <property type="match status" value="1"/>
</dbReference>
<evidence type="ECO:0000259" key="1">
    <source>
        <dbReference type="PROSITE" id="PS51725"/>
    </source>
</evidence>
<dbReference type="PANTHER" id="PTHR33336:SF1">
    <property type="entry name" value="(4S)-4-HYDROXY-5-PHOSPHONOOXYPENTANE-2,3-DIONE ISOMERASE"/>
    <property type="match status" value="1"/>
</dbReference>
<keyword evidence="2" id="KW-0503">Monooxygenase</keyword>
<dbReference type="PROSITE" id="PS51725">
    <property type="entry name" value="ABM"/>
    <property type="match status" value="1"/>
</dbReference>
<accession>A0A3G8LYR9</accession>
<dbReference type="Proteomes" id="UP000278035">
    <property type="component" value="Chromosome"/>
</dbReference>
<organism evidence="2 3">
    <name type="scientific">Shewanella livingstonensis</name>
    <dbReference type="NCBI Taxonomy" id="150120"/>
    <lineage>
        <taxon>Bacteria</taxon>
        <taxon>Pseudomonadati</taxon>
        <taxon>Pseudomonadota</taxon>
        <taxon>Gammaproteobacteria</taxon>
        <taxon>Alteromonadales</taxon>
        <taxon>Shewanellaceae</taxon>
        <taxon>Shewanella</taxon>
    </lineage>
</organism>
<feature type="domain" description="ABM" evidence="1">
    <location>
        <begin position="2"/>
        <end position="92"/>
    </location>
</feature>
<sequence length="106" mass="12412">MFAVIVKVTIKPEHKNEFIEAMFDDARGSVQNEPNCFLFNIVQDQEDPNLLHLYEVYKDAATFEEHTKTPHFVRWVETTKNWLAKPLDISTGTHLFPSDDCWKKQS</sequence>
<dbReference type="GO" id="GO:0005829">
    <property type="term" value="C:cytosol"/>
    <property type="evidence" value="ECO:0007669"/>
    <property type="project" value="TreeGrafter"/>
</dbReference>
<dbReference type="InterPro" id="IPR050744">
    <property type="entry name" value="AI-2_Isomerase_LsrG"/>
</dbReference>
<dbReference type="GO" id="GO:0004497">
    <property type="term" value="F:monooxygenase activity"/>
    <property type="evidence" value="ECO:0007669"/>
    <property type="project" value="UniProtKB-KW"/>
</dbReference>
<keyword evidence="3" id="KW-1185">Reference proteome</keyword>